<dbReference type="GeneID" id="30962650"/>
<gene>
    <name evidence="2" type="ORF">ASCRUDRAFT_129841</name>
</gene>
<reference evidence="3" key="1">
    <citation type="submission" date="2016-05" db="EMBL/GenBank/DDBJ databases">
        <title>Comparative genomics of biotechnologically important yeasts.</title>
        <authorList>
            <consortium name="DOE Joint Genome Institute"/>
            <person name="Riley R."/>
            <person name="Haridas S."/>
            <person name="Wolfe K.H."/>
            <person name="Lopes M.R."/>
            <person name="Hittinger C.T."/>
            <person name="Goker M."/>
            <person name="Salamov A."/>
            <person name="Wisecaver J."/>
            <person name="Long T.M."/>
            <person name="Aerts A.L."/>
            <person name="Barry K."/>
            <person name="Choi C."/>
            <person name="Clum A."/>
            <person name="Coughlan A.Y."/>
            <person name="Deshpande S."/>
            <person name="Douglass A.P."/>
            <person name="Hanson S.J."/>
            <person name="Klenk H.-P."/>
            <person name="Labutti K."/>
            <person name="Lapidus A."/>
            <person name="Lindquist E."/>
            <person name="Lipzen A."/>
            <person name="Meier-Kolthoff J.P."/>
            <person name="Ohm R.A."/>
            <person name="Otillar R.P."/>
            <person name="Pangilinan J."/>
            <person name="Peng Y."/>
            <person name="Rokas A."/>
            <person name="Rosa C.A."/>
            <person name="Scheuner C."/>
            <person name="Sibirny A.A."/>
            <person name="Slot J.C."/>
            <person name="Stielow J.B."/>
            <person name="Sun H."/>
            <person name="Kurtzman C.P."/>
            <person name="Blackwell M."/>
            <person name="Grigoriev I.V."/>
            <person name="Jeffries T.W."/>
        </authorList>
    </citation>
    <scope>NUCLEOTIDE SEQUENCE [LARGE SCALE GENOMIC DNA]</scope>
    <source>
        <strain evidence="3">DSM 1968</strain>
    </source>
</reference>
<evidence type="ECO:0008006" key="4">
    <source>
        <dbReference type="Google" id="ProtNLM"/>
    </source>
</evidence>
<evidence type="ECO:0000313" key="3">
    <source>
        <dbReference type="Proteomes" id="UP000095038"/>
    </source>
</evidence>
<accession>A0A1D2V8Z6</accession>
<organism evidence="2 3">
    <name type="scientific">Ascoidea rubescens DSM 1968</name>
    <dbReference type="NCBI Taxonomy" id="1344418"/>
    <lineage>
        <taxon>Eukaryota</taxon>
        <taxon>Fungi</taxon>
        <taxon>Dikarya</taxon>
        <taxon>Ascomycota</taxon>
        <taxon>Saccharomycotina</taxon>
        <taxon>Saccharomycetes</taxon>
        <taxon>Ascoideaceae</taxon>
        <taxon>Ascoidea</taxon>
    </lineage>
</organism>
<evidence type="ECO:0000313" key="2">
    <source>
        <dbReference type="EMBL" id="ODV58114.1"/>
    </source>
</evidence>
<evidence type="ECO:0000256" key="1">
    <source>
        <dbReference type="SAM" id="Phobius"/>
    </source>
</evidence>
<dbReference type="RefSeq" id="XP_020044421.1">
    <property type="nucleotide sequence ID" value="XM_020189014.1"/>
</dbReference>
<feature type="transmembrane region" description="Helical" evidence="1">
    <location>
        <begin position="70"/>
        <end position="95"/>
    </location>
</feature>
<feature type="transmembrane region" description="Helical" evidence="1">
    <location>
        <begin position="32"/>
        <end position="58"/>
    </location>
</feature>
<proteinExistence type="predicted"/>
<dbReference type="InParanoid" id="A0A1D2V8Z6"/>
<protein>
    <recommendedName>
        <fullName evidence="4">Transmembrane protein</fullName>
    </recommendedName>
</protein>
<name>A0A1D2V8Z6_9ASCO</name>
<sequence length="123" mass="15025">MQINLTYQQFHYLHLSRLFSYIFVLRQQNFPFIFRCICSYCFAFHQISSFHCFISIFYQTSFFLFSSLFYSFFFFSLSFLFFSLFFSHFFCLFFYSANSIFTFPNKGSLHCIQIRRPGFGFSQ</sequence>
<keyword evidence="1" id="KW-0812">Transmembrane</keyword>
<keyword evidence="1" id="KW-0472">Membrane</keyword>
<keyword evidence="3" id="KW-1185">Reference proteome</keyword>
<keyword evidence="1" id="KW-1133">Transmembrane helix</keyword>
<dbReference type="EMBL" id="KV454495">
    <property type="protein sequence ID" value="ODV58114.1"/>
    <property type="molecule type" value="Genomic_DNA"/>
</dbReference>
<dbReference type="AlphaFoldDB" id="A0A1D2V8Z6"/>
<dbReference type="Proteomes" id="UP000095038">
    <property type="component" value="Unassembled WGS sequence"/>
</dbReference>